<reference evidence="2" key="1">
    <citation type="submission" date="2022-03" db="EMBL/GenBank/DDBJ databases">
        <title>Draft genome sequence of Aduncisulcus paluster, a free-living microaerophilic Fornicata.</title>
        <authorList>
            <person name="Yuyama I."/>
            <person name="Kume K."/>
            <person name="Tamura T."/>
            <person name="Inagaki Y."/>
            <person name="Hashimoto T."/>
        </authorList>
    </citation>
    <scope>NUCLEOTIDE SEQUENCE</scope>
    <source>
        <strain evidence="2">NY0171</strain>
    </source>
</reference>
<dbReference type="InterPro" id="IPR043129">
    <property type="entry name" value="ATPase_NBD"/>
</dbReference>
<dbReference type="SUPFAM" id="SSF53067">
    <property type="entry name" value="Actin-like ATPase domain"/>
    <property type="match status" value="2"/>
</dbReference>
<evidence type="ECO:0000313" key="2">
    <source>
        <dbReference type="EMBL" id="GKT34525.1"/>
    </source>
</evidence>
<evidence type="ECO:0000313" key="3">
    <source>
        <dbReference type="Proteomes" id="UP001057375"/>
    </source>
</evidence>
<evidence type="ECO:0000256" key="1">
    <source>
        <dbReference type="RuleBase" id="RU000487"/>
    </source>
</evidence>
<name>A0ABQ5KU48_9EUKA</name>
<dbReference type="SMART" id="SM00268">
    <property type="entry name" value="ACTIN"/>
    <property type="match status" value="1"/>
</dbReference>
<keyword evidence="3" id="KW-1185">Reference proteome</keyword>
<sequence>MDGSLKTVVIDPGSSCVKVGFSSDNTPVSIFNNVTGKSKHPLISSGMGGKDVYVGDEVLSQQRILDIKRPVQRGVIVDEELLVQTFVHSYEKSLKVDPISHPLLLALPSLIGKTVKEDLTQLLFEELSVPSLSMCLGPALSVFATGRTSGVVVDIGGGCTEIIPMVDGVPLSQSYCKVQMGGMDLTERLARDIIASTERLDFPSLSSSPSLFDIYSKMKEDSCYVSMNFEAELRATAHSKDHSAIHRSHVFKLPDGKEITMDKERFLCSEGLFHPSILGKESAGIPELVAGVVSEVGVDVRSRMWSSVILSGGTTLLPRFNERMDTELSELSNGKKVSIVANENRLILNWMGGSLVASLPTFRDLFVSKEEYEEIGPSICLKKGFF</sequence>
<gene>
    <name evidence="2" type="ORF">ADUPG1_007865</name>
</gene>
<proteinExistence type="inferred from homology"/>
<comment type="caution">
    <text evidence="2">The sequence shown here is derived from an EMBL/GenBank/DDBJ whole genome shotgun (WGS) entry which is preliminary data.</text>
</comment>
<comment type="similarity">
    <text evidence="1">Belongs to the actin family.</text>
</comment>
<organism evidence="2 3">
    <name type="scientific">Aduncisulcus paluster</name>
    <dbReference type="NCBI Taxonomy" id="2918883"/>
    <lineage>
        <taxon>Eukaryota</taxon>
        <taxon>Metamonada</taxon>
        <taxon>Carpediemonas-like organisms</taxon>
        <taxon>Aduncisulcus</taxon>
    </lineage>
</organism>
<dbReference type="Gene3D" id="3.90.640.10">
    <property type="entry name" value="Actin, Chain A, domain 4"/>
    <property type="match status" value="1"/>
</dbReference>
<dbReference type="Pfam" id="PF00022">
    <property type="entry name" value="Actin"/>
    <property type="match status" value="1"/>
</dbReference>
<dbReference type="Gene3D" id="3.30.420.40">
    <property type="match status" value="2"/>
</dbReference>
<dbReference type="PANTHER" id="PTHR11937">
    <property type="entry name" value="ACTIN"/>
    <property type="match status" value="1"/>
</dbReference>
<dbReference type="InterPro" id="IPR004000">
    <property type="entry name" value="Actin"/>
</dbReference>
<protein>
    <submittedName>
        <fullName evidence="2">Actin</fullName>
    </submittedName>
</protein>
<dbReference type="EMBL" id="BQXS01010825">
    <property type="protein sequence ID" value="GKT34525.1"/>
    <property type="molecule type" value="Genomic_DNA"/>
</dbReference>
<dbReference type="PRINTS" id="PR00190">
    <property type="entry name" value="ACTIN"/>
</dbReference>
<accession>A0ABQ5KU48</accession>
<dbReference type="Proteomes" id="UP001057375">
    <property type="component" value="Unassembled WGS sequence"/>
</dbReference>